<evidence type="ECO:0000256" key="3">
    <source>
        <dbReference type="ARBA" id="ARBA00022475"/>
    </source>
</evidence>
<feature type="region of interest" description="Disordered" evidence="9">
    <location>
        <begin position="137"/>
        <end position="159"/>
    </location>
</feature>
<organism evidence="12">
    <name type="scientific">Salvia splendens</name>
    <name type="common">Scarlet sage</name>
    <dbReference type="NCBI Taxonomy" id="180675"/>
    <lineage>
        <taxon>Eukaryota</taxon>
        <taxon>Viridiplantae</taxon>
        <taxon>Streptophyta</taxon>
        <taxon>Embryophyta</taxon>
        <taxon>Tracheophyta</taxon>
        <taxon>Spermatophyta</taxon>
        <taxon>Magnoliopsida</taxon>
        <taxon>eudicotyledons</taxon>
        <taxon>Gunneridae</taxon>
        <taxon>Pentapetalae</taxon>
        <taxon>asterids</taxon>
        <taxon>lamiids</taxon>
        <taxon>Lamiales</taxon>
        <taxon>Lamiaceae</taxon>
        <taxon>Nepetoideae</taxon>
        <taxon>Mentheae</taxon>
        <taxon>Salviinae</taxon>
        <taxon>Salvia</taxon>
        <taxon>Salvia subgen. Calosphace</taxon>
        <taxon>core Calosphace</taxon>
    </lineage>
</organism>
<evidence type="ECO:0000256" key="8">
    <source>
        <dbReference type="ARBA" id="ARBA00023288"/>
    </source>
</evidence>
<comment type="subcellular location">
    <subcellularLocation>
        <location evidence="1">Cell membrane</location>
        <topology evidence="1">Lipid-anchor</topology>
        <topology evidence="1">GPI-anchor</topology>
    </subcellularLocation>
</comment>
<feature type="chain" id="PRO_5036493681" description="Bifunctional inhibitor/plant lipid transfer protein/seed storage helical domain-containing protein" evidence="10">
    <location>
        <begin position="29"/>
        <end position="182"/>
    </location>
</feature>
<dbReference type="EMBL" id="PNBA02000003">
    <property type="protein sequence ID" value="KAG6429345.1"/>
    <property type="molecule type" value="Genomic_DNA"/>
</dbReference>
<feature type="compositionally biased region" description="Low complexity" evidence="9">
    <location>
        <begin position="137"/>
        <end position="154"/>
    </location>
</feature>
<dbReference type="GO" id="GO:0098552">
    <property type="term" value="C:side of membrane"/>
    <property type="evidence" value="ECO:0007669"/>
    <property type="project" value="UniProtKB-KW"/>
</dbReference>
<evidence type="ECO:0000256" key="1">
    <source>
        <dbReference type="ARBA" id="ARBA00004609"/>
    </source>
</evidence>
<dbReference type="Gene3D" id="1.10.110.10">
    <property type="entry name" value="Plant lipid-transfer and hydrophobic proteins"/>
    <property type="match status" value="1"/>
</dbReference>
<dbReference type="InterPro" id="IPR016140">
    <property type="entry name" value="Bifunc_inhib/LTP/seed_store"/>
</dbReference>
<dbReference type="InterPro" id="IPR043325">
    <property type="entry name" value="LTSS"/>
</dbReference>
<keyword evidence="6" id="KW-1015">Disulfide bond</keyword>
<reference evidence="12" key="1">
    <citation type="submission" date="2018-01" db="EMBL/GenBank/DDBJ databases">
        <authorList>
            <person name="Mao J.F."/>
        </authorList>
    </citation>
    <scope>NUCLEOTIDE SEQUENCE</scope>
    <source>
        <strain evidence="12">Huo1</strain>
        <tissue evidence="12">Leaf</tissue>
    </source>
</reference>
<dbReference type="AlphaFoldDB" id="A0A8X8YA97"/>
<dbReference type="SMART" id="SM00499">
    <property type="entry name" value="AAI"/>
    <property type="match status" value="1"/>
</dbReference>
<feature type="signal peptide" evidence="10">
    <location>
        <begin position="1"/>
        <end position="28"/>
    </location>
</feature>
<protein>
    <recommendedName>
        <fullName evidence="11">Bifunctional inhibitor/plant lipid transfer protein/seed storage helical domain-containing protein</fullName>
    </recommendedName>
</protein>
<evidence type="ECO:0000313" key="12">
    <source>
        <dbReference type="EMBL" id="KAG6429345.1"/>
    </source>
</evidence>
<dbReference type="GO" id="GO:0005886">
    <property type="term" value="C:plasma membrane"/>
    <property type="evidence" value="ECO:0007669"/>
    <property type="project" value="UniProtKB-SubCell"/>
</dbReference>
<comment type="caution">
    <text evidence="12">The sequence shown here is derived from an EMBL/GenBank/DDBJ whole genome shotgun (WGS) entry which is preliminary data.</text>
</comment>
<gene>
    <name evidence="12" type="ORF">SASPL_107394</name>
</gene>
<sequence>MAMKRSAKLAAAILCLAVVAAGGAETLAEKCAAEFQKVTQCLPFVTAKAKAPSKDCCNSVTELKDTDPACLCYIIEQVHNGSNPAIKSMGVQESLLLQLPSACKLANASITECPKLLNLPPNSPDAAIFTNASTSATATPVATPGTSSPTTTTPNKGDWQKPQVAGCVTVATAMIILWMRPF</sequence>
<keyword evidence="7" id="KW-0325">Glycoprotein</keyword>
<keyword evidence="8" id="KW-0449">Lipoprotein</keyword>
<keyword evidence="3" id="KW-1003">Cell membrane</keyword>
<evidence type="ECO:0000313" key="13">
    <source>
        <dbReference type="Proteomes" id="UP000298416"/>
    </source>
</evidence>
<dbReference type="Pfam" id="PF14368">
    <property type="entry name" value="LTP_2"/>
    <property type="match status" value="1"/>
</dbReference>
<evidence type="ECO:0000256" key="6">
    <source>
        <dbReference type="ARBA" id="ARBA00023157"/>
    </source>
</evidence>
<keyword evidence="5 10" id="KW-0732">Signal</keyword>
<proteinExistence type="inferred from homology"/>
<evidence type="ECO:0000256" key="5">
    <source>
        <dbReference type="ARBA" id="ARBA00022729"/>
    </source>
</evidence>
<dbReference type="PANTHER" id="PTHR33044">
    <property type="entry name" value="BIFUNCTIONAL INHIBITOR/LIPID-TRANSFER PROTEIN/SEED STORAGE 2S ALBUMIN SUPERFAMILY PROTEIN-RELATED"/>
    <property type="match status" value="1"/>
</dbReference>
<keyword evidence="13" id="KW-1185">Reference proteome</keyword>
<dbReference type="Proteomes" id="UP000298416">
    <property type="component" value="Unassembled WGS sequence"/>
</dbReference>
<evidence type="ECO:0000256" key="9">
    <source>
        <dbReference type="SAM" id="MobiDB-lite"/>
    </source>
</evidence>
<evidence type="ECO:0000256" key="4">
    <source>
        <dbReference type="ARBA" id="ARBA00022622"/>
    </source>
</evidence>
<comment type="similarity">
    <text evidence="2">Belongs to the plant LTP family.</text>
</comment>
<name>A0A8X8YA97_SALSN</name>
<evidence type="ECO:0000259" key="11">
    <source>
        <dbReference type="SMART" id="SM00499"/>
    </source>
</evidence>
<dbReference type="InterPro" id="IPR036312">
    <property type="entry name" value="Bifun_inhib/LTP/seed_sf"/>
</dbReference>
<reference evidence="12" key="2">
    <citation type="submission" date="2020-08" db="EMBL/GenBank/DDBJ databases">
        <title>Plant Genome Project.</title>
        <authorList>
            <person name="Zhang R.-G."/>
        </authorList>
    </citation>
    <scope>NUCLEOTIDE SEQUENCE</scope>
    <source>
        <strain evidence="12">Huo1</strain>
        <tissue evidence="12">Leaf</tissue>
    </source>
</reference>
<evidence type="ECO:0000256" key="7">
    <source>
        <dbReference type="ARBA" id="ARBA00023180"/>
    </source>
</evidence>
<evidence type="ECO:0000256" key="2">
    <source>
        <dbReference type="ARBA" id="ARBA00009748"/>
    </source>
</evidence>
<keyword evidence="4" id="KW-0472">Membrane</keyword>
<dbReference type="CDD" id="cd00010">
    <property type="entry name" value="AAI_LTSS"/>
    <property type="match status" value="1"/>
</dbReference>
<accession>A0A8X8YA97</accession>
<feature type="domain" description="Bifunctional inhibitor/plant lipid transfer protein/seed storage helical" evidence="11">
    <location>
        <begin position="31"/>
        <end position="113"/>
    </location>
</feature>
<evidence type="ECO:0000256" key="10">
    <source>
        <dbReference type="SAM" id="SignalP"/>
    </source>
</evidence>
<dbReference type="SUPFAM" id="SSF47699">
    <property type="entry name" value="Bifunctional inhibitor/lipid-transfer protein/seed storage 2S albumin"/>
    <property type="match status" value="1"/>
</dbReference>
<dbReference type="OrthoDB" id="1882492at2759"/>
<keyword evidence="4" id="KW-0336">GPI-anchor</keyword>